<evidence type="ECO:0000256" key="1">
    <source>
        <dbReference type="ARBA" id="ARBA00022737"/>
    </source>
</evidence>
<dbReference type="InterPro" id="IPR046342">
    <property type="entry name" value="CBS_dom_sf"/>
</dbReference>
<dbReference type="InterPro" id="IPR050511">
    <property type="entry name" value="AMPK_gamma/SDS23_families"/>
</dbReference>
<dbReference type="PROSITE" id="PS51371">
    <property type="entry name" value="CBS"/>
    <property type="match status" value="2"/>
</dbReference>
<dbReference type="GO" id="GO:0005634">
    <property type="term" value="C:nucleus"/>
    <property type="evidence" value="ECO:0007669"/>
    <property type="project" value="TreeGrafter"/>
</dbReference>
<feature type="compositionally biased region" description="Polar residues" evidence="4">
    <location>
        <begin position="45"/>
        <end position="55"/>
    </location>
</feature>
<reference evidence="6 7" key="1">
    <citation type="journal article" date="2018" name="Cell">
        <title>The Chara Genome: Secondary Complexity and Implications for Plant Terrestrialization.</title>
        <authorList>
            <person name="Nishiyama T."/>
            <person name="Sakayama H."/>
            <person name="Vries J.D."/>
            <person name="Buschmann H."/>
            <person name="Saint-Marcoux D."/>
            <person name="Ullrich K.K."/>
            <person name="Haas F.B."/>
            <person name="Vanderstraeten L."/>
            <person name="Becker D."/>
            <person name="Lang D."/>
            <person name="Vosolsobe S."/>
            <person name="Rombauts S."/>
            <person name="Wilhelmsson P.K.I."/>
            <person name="Janitza P."/>
            <person name="Kern R."/>
            <person name="Heyl A."/>
            <person name="Rumpler F."/>
            <person name="Villalobos L.I.A.C."/>
            <person name="Clay J.M."/>
            <person name="Skokan R."/>
            <person name="Toyoda A."/>
            <person name="Suzuki Y."/>
            <person name="Kagoshima H."/>
            <person name="Schijlen E."/>
            <person name="Tajeshwar N."/>
            <person name="Catarino B."/>
            <person name="Hetherington A.J."/>
            <person name="Saltykova A."/>
            <person name="Bonnot C."/>
            <person name="Breuninger H."/>
            <person name="Symeonidi A."/>
            <person name="Radhakrishnan G.V."/>
            <person name="Van Nieuwerburgh F."/>
            <person name="Deforce D."/>
            <person name="Chang C."/>
            <person name="Karol K.G."/>
            <person name="Hedrich R."/>
            <person name="Ulvskov P."/>
            <person name="Glockner G."/>
            <person name="Delwiche C.F."/>
            <person name="Petrasek J."/>
            <person name="Van de Peer Y."/>
            <person name="Friml J."/>
            <person name="Beilby M."/>
            <person name="Dolan L."/>
            <person name="Kohara Y."/>
            <person name="Sugano S."/>
            <person name="Fujiyama A."/>
            <person name="Delaux P.-M."/>
            <person name="Quint M."/>
            <person name="TheiBen G."/>
            <person name="Hagemann M."/>
            <person name="Harholt J."/>
            <person name="Dunand C."/>
            <person name="Zachgo S."/>
            <person name="Langdale J."/>
            <person name="Maumus F."/>
            <person name="Straeten D.V.D."/>
            <person name="Gould S.B."/>
            <person name="Rensing S.A."/>
        </authorList>
    </citation>
    <scope>NUCLEOTIDE SEQUENCE [LARGE SCALE GENOMIC DNA]</scope>
    <source>
        <strain evidence="6 7">S276</strain>
    </source>
</reference>
<feature type="region of interest" description="Disordered" evidence="4">
    <location>
        <begin position="19"/>
        <end position="55"/>
    </location>
</feature>
<evidence type="ECO:0000313" key="6">
    <source>
        <dbReference type="EMBL" id="GBG63607.1"/>
    </source>
</evidence>
<sequence>MGPLSKGVHRLLVPFQEVQETSESVDGKGAERPFGGGSGDRGGETSENAASTSSLPKDVQACSAFRIFTQTDMMRFLVRHIDVLGPIVSCSIDDLDLLHPSLSVLAVPASMTVKDALRMMRSHGGVNAVAVVDPADSGEHEVGPPGWSRGGKLVGTLSASDFRGLDPKAIQEMHVMPVMEFVSRTCGSGVPLPLVSCRPTTPLATVMAEALIAEVHRVWVTDEESRLLGVVTFTDMIRAIKKELLGD</sequence>
<dbReference type="SUPFAM" id="SSF54631">
    <property type="entry name" value="CBS-domain pair"/>
    <property type="match status" value="1"/>
</dbReference>
<accession>A0A388K0P8</accession>
<dbReference type="PANTHER" id="PTHR13780:SF128">
    <property type="entry name" value="CBS DOMAIN-CONTAINING PROTEIN"/>
    <property type="match status" value="1"/>
</dbReference>
<evidence type="ECO:0000259" key="5">
    <source>
        <dbReference type="PROSITE" id="PS51371"/>
    </source>
</evidence>
<keyword evidence="2 3" id="KW-0129">CBS domain</keyword>
<dbReference type="PANTHER" id="PTHR13780">
    <property type="entry name" value="AMP-ACTIVATED PROTEIN KINASE, GAMMA REGULATORY SUBUNIT"/>
    <property type="match status" value="1"/>
</dbReference>
<evidence type="ECO:0000256" key="4">
    <source>
        <dbReference type="SAM" id="MobiDB-lite"/>
    </source>
</evidence>
<evidence type="ECO:0000313" key="7">
    <source>
        <dbReference type="Proteomes" id="UP000265515"/>
    </source>
</evidence>
<dbReference type="AlphaFoldDB" id="A0A388K0P8"/>
<keyword evidence="7" id="KW-1185">Reference proteome</keyword>
<dbReference type="OMA" id="TNKVHRV"/>
<evidence type="ECO:0000256" key="3">
    <source>
        <dbReference type="PROSITE-ProRule" id="PRU00703"/>
    </source>
</evidence>
<dbReference type="EMBL" id="BFEA01000040">
    <property type="protein sequence ID" value="GBG63607.1"/>
    <property type="molecule type" value="Genomic_DNA"/>
</dbReference>
<dbReference type="GO" id="GO:0005737">
    <property type="term" value="C:cytoplasm"/>
    <property type="evidence" value="ECO:0007669"/>
    <property type="project" value="TreeGrafter"/>
</dbReference>
<dbReference type="Proteomes" id="UP000265515">
    <property type="component" value="Unassembled WGS sequence"/>
</dbReference>
<dbReference type="Pfam" id="PF00571">
    <property type="entry name" value="CBS"/>
    <property type="match status" value="2"/>
</dbReference>
<comment type="caution">
    <text evidence="6">The sequence shown here is derived from an EMBL/GenBank/DDBJ whole genome shotgun (WGS) entry which is preliminary data.</text>
</comment>
<dbReference type="SMART" id="SM00116">
    <property type="entry name" value="CBS"/>
    <property type="match status" value="2"/>
</dbReference>
<dbReference type="CDD" id="cd02205">
    <property type="entry name" value="CBS_pair_SF"/>
    <property type="match status" value="1"/>
</dbReference>
<dbReference type="STRING" id="69332.A0A388K0P8"/>
<dbReference type="Gramene" id="GBG63607">
    <property type="protein sequence ID" value="GBG63607"/>
    <property type="gene ID" value="CBR_g38673"/>
</dbReference>
<feature type="domain" description="CBS" evidence="5">
    <location>
        <begin position="98"/>
        <end position="172"/>
    </location>
</feature>
<dbReference type="Gene3D" id="3.10.580.10">
    <property type="entry name" value="CBS-domain"/>
    <property type="match status" value="1"/>
</dbReference>
<evidence type="ECO:0000256" key="2">
    <source>
        <dbReference type="ARBA" id="ARBA00023122"/>
    </source>
</evidence>
<organism evidence="6 7">
    <name type="scientific">Chara braunii</name>
    <name type="common">Braun's stonewort</name>
    <dbReference type="NCBI Taxonomy" id="69332"/>
    <lineage>
        <taxon>Eukaryota</taxon>
        <taxon>Viridiplantae</taxon>
        <taxon>Streptophyta</taxon>
        <taxon>Charophyceae</taxon>
        <taxon>Charales</taxon>
        <taxon>Characeae</taxon>
        <taxon>Chara</taxon>
    </lineage>
</organism>
<proteinExistence type="predicted"/>
<gene>
    <name evidence="6" type="ORF">CBR_g38673</name>
</gene>
<feature type="domain" description="CBS" evidence="5">
    <location>
        <begin position="189"/>
        <end position="247"/>
    </location>
</feature>
<dbReference type="InterPro" id="IPR000644">
    <property type="entry name" value="CBS_dom"/>
</dbReference>
<keyword evidence="1" id="KW-0677">Repeat</keyword>
<name>A0A388K0P8_CHABU</name>
<protein>
    <recommendedName>
        <fullName evidence="5">CBS domain-containing protein</fullName>
    </recommendedName>
</protein>
<dbReference type="OrthoDB" id="449052at2759"/>